<dbReference type="Pfam" id="PF00512">
    <property type="entry name" value="HisKA"/>
    <property type="match status" value="1"/>
</dbReference>
<accession>A0AAP2YYG0</accession>
<dbReference type="Pfam" id="PF02518">
    <property type="entry name" value="HATPase_c"/>
    <property type="match status" value="1"/>
</dbReference>
<evidence type="ECO:0000256" key="3">
    <source>
        <dbReference type="ARBA" id="ARBA00022553"/>
    </source>
</evidence>
<feature type="transmembrane region" description="Helical" evidence="8">
    <location>
        <begin position="102"/>
        <end position="125"/>
    </location>
</feature>
<dbReference type="AlphaFoldDB" id="A0AAP2YYG0"/>
<dbReference type="SMART" id="SM00387">
    <property type="entry name" value="HATPase_c"/>
    <property type="match status" value="1"/>
</dbReference>
<dbReference type="GO" id="GO:0000155">
    <property type="term" value="F:phosphorelay sensor kinase activity"/>
    <property type="evidence" value="ECO:0007669"/>
    <property type="project" value="InterPro"/>
</dbReference>
<keyword evidence="4" id="KW-0808">Transferase</keyword>
<evidence type="ECO:0000313" key="10">
    <source>
        <dbReference type="EMBL" id="MCU4741721.1"/>
    </source>
</evidence>
<reference evidence="10" key="1">
    <citation type="submission" date="2022-09" db="EMBL/GenBank/DDBJ databases">
        <title>Enrichment on poylsaccharides allowed isolation of novel metabolic and taxonomic groups of Haloarchaea.</title>
        <authorList>
            <person name="Sorokin D.Y."/>
            <person name="Elcheninov A.G."/>
            <person name="Khizhniak T.V."/>
            <person name="Kolganova T.V."/>
            <person name="Kublanov I.V."/>
        </authorList>
    </citation>
    <scope>NUCLEOTIDE SEQUENCE</scope>
    <source>
        <strain evidence="10">AArc-xg1-1</strain>
    </source>
</reference>
<evidence type="ECO:0000256" key="5">
    <source>
        <dbReference type="ARBA" id="ARBA00022777"/>
    </source>
</evidence>
<dbReference type="GO" id="GO:0005524">
    <property type="term" value="F:ATP binding"/>
    <property type="evidence" value="ECO:0007669"/>
    <property type="project" value="UniProtKB-KW"/>
</dbReference>
<comment type="caution">
    <text evidence="10">The sequence shown here is derived from an EMBL/GenBank/DDBJ whole genome shotgun (WGS) entry which is preliminary data.</text>
</comment>
<keyword evidence="8" id="KW-1133">Transmembrane helix</keyword>
<evidence type="ECO:0000256" key="7">
    <source>
        <dbReference type="SAM" id="MobiDB-lite"/>
    </source>
</evidence>
<keyword evidence="10" id="KW-0067">ATP-binding</keyword>
<evidence type="ECO:0000256" key="1">
    <source>
        <dbReference type="ARBA" id="ARBA00000085"/>
    </source>
</evidence>
<feature type="domain" description="Histidine kinase" evidence="9">
    <location>
        <begin position="171"/>
        <end position="384"/>
    </location>
</feature>
<feature type="compositionally biased region" description="Low complexity" evidence="7">
    <location>
        <begin position="375"/>
        <end position="387"/>
    </location>
</feature>
<dbReference type="SUPFAM" id="SSF55874">
    <property type="entry name" value="ATPase domain of HSP90 chaperone/DNA topoisomerase II/histidine kinase"/>
    <property type="match status" value="1"/>
</dbReference>
<protein>
    <recommendedName>
        <fullName evidence="2">histidine kinase</fullName>
        <ecNumber evidence="2">2.7.13.3</ecNumber>
    </recommendedName>
</protein>
<dbReference type="RefSeq" id="WP_338003554.1">
    <property type="nucleotide sequence ID" value="NZ_JAOPKA010000005.1"/>
</dbReference>
<dbReference type="Gene3D" id="3.30.565.10">
    <property type="entry name" value="Histidine kinase-like ATPase, C-terminal domain"/>
    <property type="match status" value="1"/>
</dbReference>
<dbReference type="SUPFAM" id="SSF47384">
    <property type="entry name" value="Homodimeric domain of signal transducing histidine kinase"/>
    <property type="match status" value="1"/>
</dbReference>
<evidence type="ECO:0000256" key="6">
    <source>
        <dbReference type="SAM" id="Coils"/>
    </source>
</evidence>
<dbReference type="InterPro" id="IPR036097">
    <property type="entry name" value="HisK_dim/P_sf"/>
</dbReference>
<keyword evidence="3" id="KW-0597">Phosphoprotein</keyword>
<dbReference type="InterPro" id="IPR003661">
    <property type="entry name" value="HisK_dim/P_dom"/>
</dbReference>
<dbReference type="InterPro" id="IPR052162">
    <property type="entry name" value="Sensor_kinase/Photoreceptor"/>
</dbReference>
<feature type="compositionally biased region" description="Basic and acidic residues" evidence="7">
    <location>
        <begin position="398"/>
        <end position="409"/>
    </location>
</feature>
<keyword evidence="8" id="KW-0472">Membrane</keyword>
<dbReference type="Gene3D" id="1.10.287.130">
    <property type="match status" value="1"/>
</dbReference>
<dbReference type="SMART" id="SM00388">
    <property type="entry name" value="HisKA"/>
    <property type="match status" value="1"/>
</dbReference>
<dbReference type="FunFam" id="3.30.565.10:FF:000006">
    <property type="entry name" value="Sensor histidine kinase WalK"/>
    <property type="match status" value="1"/>
</dbReference>
<evidence type="ECO:0000256" key="8">
    <source>
        <dbReference type="SAM" id="Phobius"/>
    </source>
</evidence>
<dbReference type="EMBL" id="JAOPKA010000005">
    <property type="protein sequence ID" value="MCU4741721.1"/>
    <property type="molecule type" value="Genomic_DNA"/>
</dbReference>
<dbReference type="InterPro" id="IPR031623">
    <property type="entry name" value="HisKA_4TM"/>
</dbReference>
<organism evidence="10 11">
    <name type="scientific">Natronoglomus mannanivorans</name>
    <dbReference type="NCBI Taxonomy" id="2979990"/>
    <lineage>
        <taxon>Archaea</taxon>
        <taxon>Methanobacteriati</taxon>
        <taxon>Methanobacteriota</taxon>
        <taxon>Stenosarchaea group</taxon>
        <taxon>Halobacteria</taxon>
        <taxon>Halobacteriales</taxon>
        <taxon>Natrialbaceae</taxon>
        <taxon>Natronoglomus</taxon>
    </lineage>
</organism>
<dbReference type="PRINTS" id="PR00344">
    <property type="entry name" value="BCTRLSENSOR"/>
</dbReference>
<evidence type="ECO:0000256" key="2">
    <source>
        <dbReference type="ARBA" id="ARBA00012438"/>
    </source>
</evidence>
<comment type="catalytic activity">
    <reaction evidence="1">
        <text>ATP + protein L-histidine = ADP + protein N-phospho-L-histidine.</text>
        <dbReference type="EC" id="2.7.13.3"/>
    </reaction>
</comment>
<evidence type="ECO:0000313" key="11">
    <source>
        <dbReference type="Proteomes" id="UP001321018"/>
    </source>
</evidence>
<keyword evidence="5" id="KW-0418">Kinase</keyword>
<keyword evidence="10" id="KW-0547">Nucleotide-binding</keyword>
<feature type="region of interest" description="Disordered" evidence="7">
    <location>
        <begin position="375"/>
        <end position="409"/>
    </location>
</feature>
<dbReference type="EC" id="2.7.13.3" evidence="2"/>
<dbReference type="InterPro" id="IPR005467">
    <property type="entry name" value="His_kinase_dom"/>
</dbReference>
<dbReference type="InterPro" id="IPR004358">
    <property type="entry name" value="Sig_transdc_His_kin-like_C"/>
</dbReference>
<feature type="coiled-coil region" evidence="6">
    <location>
        <begin position="127"/>
        <end position="168"/>
    </location>
</feature>
<feature type="transmembrane region" description="Helical" evidence="8">
    <location>
        <begin position="43"/>
        <end position="64"/>
    </location>
</feature>
<evidence type="ECO:0000256" key="4">
    <source>
        <dbReference type="ARBA" id="ARBA00022679"/>
    </source>
</evidence>
<keyword evidence="6" id="KW-0175">Coiled coil</keyword>
<dbReference type="InterPro" id="IPR036890">
    <property type="entry name" value="HATPase_C_sf"/>
</dbReference>
<dbReference type="PROSITE" id="PS50109">
    <property type="entry name" value="HIS_KIN"/>
    <property type="match status" value="1"/>
</dbReference>
<evidence type="ECO:0000259" key="9">
    <source>
        <dbReference type="PROSITE" id="PS50109"/>
    </source>
</evidence>
<name>A0AAP2YYG0_9EURY</name>
<feature type="transmembrane region" description="Helical" evidence="8">
    <location>
        <begin position="76"/>
        <end position="96"/>
    </location>
</feature>
<dbReference type="PANTHER" id="PTHR43304">
    <property type="entry name" value="PHYTOCHROME-LIKE PROTEIN CPH1"/>
    <property type="match status" value="1"/>
</dbReference>
<dbReference type="Pfam" id="PF16926">
    <property type="entry name" value="HisKA_4TM"/>
    <property type="match status" value="1"/>
</dbReference>
<proteinExistence type="predicted"/>
<keyword evidence="8" id="KW-0812">Transmembrane</keyword>
<sequence>MISQAETTYWHHIIPALGVLLLAGAAAKSVTELTTTGGLLEAVLDLILLSVPGLVMVYVGRWLPNTSIEAELYPRIVAWVFGGIFVMGIVLGLRVLHPGVNVQFTFGTQAVLLSIGSIAGLGIGVHEARALTHAKALEERNETLERTEDRLEDAVAQLETSNERLEQFAYAASHDLQEPLRMVTNYLQLVESRYGDELDEDGREFIEFAVDGADRMRGMIDGLLEYSRVETQGDPFDAVDLDTVLDDVLTDLQFKIEETDTEVTREPLPTVDGDARQLQQLFQNLVSNAIDYNGDEPPRIHVSATREGEEWTISVRDEGIGIDADDADRIFGIFQRLHSVEEQPGSGIGLALCERIVERHDGAIWVDSEPGEGSTFSFTLSPSTSHSAEPPATSSDVTAREHSSVRIDR</sequence>
<dbReference type="CDD" id="cd00082">
    <property type="entry name" value="HisKA"/>
    <property type="match status" value="1"/>
</dbReference>
<dbReference type="PANTHER" id="PTHR43304:SF1">
    <property type="entry name" value="PAC DOMAIN-CONTAINING PROTEIN"/>
    <property type="match status" value="1"/>
</dbReference>
<gene>
    <name evidence="10" type="ORF">OB960_09965</name>
</gene>
<dbReference type="InterPro" id="IPR003594">
    <property type="entry name" value="HATPase_dom"/>
</dbReference>
<dbReference type="Proteomes" id="UP001321018">
    <property type="component" value="Unassembled WGS sequence"/>
</dbReference>